<evidence type="ECO:0000256" key="4">
    <source>
        <dbReference type="ARBA" id="ARBA00023157"/>
    </source>
</evidence>
<dbReference type="Proteomes" id="UP000030748">
    <property type="component" value="Unassembled WGS sequence"/>
</dbReference>
<dbReference type="Pfam" id="PF08583">
    <property type="entry name" value="Cmc1"/>
    <property type="match status" value="1"/>
</dbReference>
<evidence type="ECO:0000256" key="2">
    <source>
        <dbReference type="ARBA" id="ARBA00007347"/>
    </source>
</evidence>
<accession>A0A022R046</accession>
<organism evidence="6 7">
    <name type="scientific">Erythranthe guttata</name>
    <name type="common">Yellow monkey flower</name>
    <name type="synonym">Mimulus guttatus</name>
    <dbReference type="NCBI Taxonomy" id="4155"/>
    <lineage>
        <taxon>Eukaryota</taxon>
        <taxon>Viridiplantae</taxon>
        <taxon>Streptophyta</taxon>
        <taxon>Embryophyta</taxon>
        <taxon>Tracheophyta</taxon>
        <taxon>Spermatophyta</taxon>
        <taxon>Magnoliopsida</taxon>
        <taxon>eudicotyledons</taxon>
        <taxon>Gunneridae</taxon>
        <taxon>Pentapetalae</taxon>
        <taxon>asterids</taxon>
        <taxon>lamiids</taxon>
        <taxon>Lamiales</taxon>
        <taxon>Phrymaceae</taxon>
        <taxon>Erythranthe</taxon>
    </lineage>
</organism>
<reference evidence="6 7" key="1">
    <citation type="journal article" date="2013" name="Proc. Natl. Acad. Sci. U.S.A.">
        <title>Fine-scale variation in meiotic recombination in Mimulus inferred from population shotgun sequencing.</title>
        <authorList>
            <person name="Hellsten U."/>
            <person name="Wright K.M."/>
            <person name="Jenkins J."/>
            <person name="Shu S."/>
            <person name="Yuan Y."/>
            <person name="Wessler S.R."/>
            <person name="Schmutz J."/>
            <person name="Willis J.H."/>
            <person name="Rokhsar D.S."/>
        </authorList>
    </citation>
    <scope>NUCLEOTIDE SEQUENCE [LARGE SCALE GENOMIC DNA]</scope>
    <source>
        <strain evidence="7">cv. DUN x IM62</strain>
    </source>
</reference>
<protein>
    <recommendedName>
        <fullName evidence="5">COX assembly mitochondrial protein</fullName>
    </recommendedName>
</protein>
<dbReference type="EMBL" id="KI630780">
    <property type="protein sequence ID" value="EYU33289.1"/>
    <property type="molecule type" value="Genomic_DNA"/>
</dbReference>
<sequence>NPFFSDLYDAIGACRQKRINLDSPLWLRETPIEVHYESLGTCYEIYGYYLLARSIKKEIIEQFQKCHTDHPFGKFFGECTDLKLKLDKCFRQEVKFNIWLHSSSNCRTNIMMNSTRTFFLVQKAVKRKANFEESKKLKERLRAYRKGSSEMREEEISA</sequence>
<comment type="similarity">
    <text evidence="2 5">Belongs to the CMC family.</text>
</comment>
<proteinExistence type="inferred from homology"/>
<dbReference type="AlphaFoldDB" id="A0A022R046"/>
<feature type="non-terminal residue" evidence="6">
    <location>
        <position position="1"/>
    </location>
</feature>
<evidence type="ECO:0000313" key="6">
    <source>
        <dbReference type="EMBL" id="EYU33289.1"/>
    </source>
</evidence>
<keyword evidence="7" id="KW-1185">Reference proteome</keyword>
<dbReference type="PANTHER" id="PTHR22977">
    <property type="entry name" value="COX ASSEMBLY MITOCHONDRIAL PROTEIN"/>
    <property type="match status" value="1"/>
</dbReference>
<name>A0A022R046_ERYGU</name>
<keyword evidence="3 5" id="KW-0496">Mitochondrion</keyword>
<gene>
    <name evidence="6" type="ORF">MIMGU_mgv1a021274mg</name>
</gene>
<keyword evidence="4" id="KW-1015">Disulfide bond</keyword>
<evidence type="ECO:0000313" key="7">
    <source>
        <dbReference type="Proteomes" id="UP000030748"/>
    </source>
</evidence>
<dbReference type="InterPro" id="IPR013892">
    <property type="entry name" value="Cyt_c_biogenesis_Cmc1-like"/>
</dbReference>
<dbReference type="PANTHER" id="PTHR22977:SF1">
    <property type="entry name" value="COX ASSEMBLY MITOCHONDRIAL PROTEIN 2 HOMOLOG"/>
    <property type="match status" value="1"/>
</dbReference>
<dbReference type="STRING" id="4155.A0A022R046"/>
<comment type="subcellular location">
    <subcellularLocation>
        <location evidence="1 5">Mitochondrion</location>
    </subcellularLocation>
</comment>
<evidence type="ECO:0000256" key="3">
    <source>
        <dbReference type="ARBA" id="ARBA00023128"/>
    </source>
</evidence>
<evidence type="ECO:0000256" key="1">
    <source>
        <dbReference type="ARBA" id="ARBA00004173"/>
    </source>
</evidence>
<evidence type="ECO:0000256" key="5">
    <source>
        <dbReference type="RuleBase" id="RU364104"/>
    </source>
</evidence>
<dbReference type="GO" id="GO:0005739">
    <property type="term" value="C:mitochondrion"/>
    <property type="evidence" value="ECO:0000318"/>
    <property type="project" value="GO_Central"/>
</dbReference>